<evidence type="ECO:0008006" key="4">
    <source>
        <dbReference type="Google" id="ProtNLM"/>
    </source>
</evidence>
<keyword evidence="3" id="KW-1185">Reference proteome</keyword>
<feature type="region of interest" description="Disordered" evidence="1">
    <location>
        <begin position="92"/>
        <end position="113"/>
    </location>
</feature>
<evidence type="ECO:0000313" key="3">
    <source>
        <dbReference type="Proteomes" id="UP001183390"/>
    </source>
</evidence>
<name>A0ABU2M7K6_9ACTN</name>
<reference evidence="3" key="1">
    <citation type="submission" date="2023-07" db="EMBL/GenBank/DDBJ databases">
        <title>30 novel species of actinomycetes from the DSMZ collection.</title>
        <authorList>
            <person name="Nouioui I."/>
        </authorList>
    </citation>
    <scope>NUCLEOTIDE SEQUENCE [LARGE SCALE GENOMIC DNA]</scope>
    <source>
        <strain evidence="3">DSM 44743</strain>
    </source>
</reference>
<organism evidence="2 3">
    <name type="scientific">Nocardiopsis lambiniae</name>
    <dbReference type="NCBI Taxonomy" id="3075539"/>
    <lineage>
        <taxon>Bacteria</taxon>
        <taxon>Bacillati</taxon>
        <taxon>Actinomycetota</taxon>
        <taxon>Actinomycetes</taxon>
        <taxon>Streptosporangiales</taxon>
        <taxon>Nocardiopsidaceae</taxon>
        <taxon>Nocardiopsis</taxon>
    </lineage>
</organism>
<protein>
    <recommendedName>
        <fullName evidence="4">PE domain-containing protein</fullName>
    </recommendedName>
</protein>
<sequence length="113" mass="12456">MAKVVKIDTDALEDMQRALRRICNDFGGEDVESPEDRAEDIGPGRLVDAAKDFGKDCKKNYERQAEDLGALLNALNPVITTFYEMDEELGKALKGDGKDAPPPPPHHANQLAY</sequence>
<dbReference type="Proteomes" id="UP001183390">
    <property type="component" value="Unassembled WGS sequence"/>
</dbReference>
<proteinExistence type="predicted"/>
<evidence type="ECO:0000256" key="1">
    <source>
        <dbReference type="SAM" id="MobiDB-lite"/>
    </source>
</evidence>
<accession>A0ABU2M7K6</accession>
<comment type="caution">
    <text evidence="2">The sequence shown here is derived from an EMBL/GenBank/DDBJ whole genome shotgun (WGS) entry which is preliminary data.</text>
</comment>
<gene>
    <name evidence="2" type="ORF">RM479_06850</name>
</gene>
<dbReference type="RefSeq" id="WP_311510863.1">
    <property type="nucleotide sequence ID" value="NZ_JAVREP010000003.1"/>
</dbReference>
<evidence type="ECO:0000313" key="2">
    <source>
        <dbReference type="EMBL" id="MDT0328130.1"/>
    </source>
</evidence>
<dbReference type="EMBL" id="JAVREP010000003">
    <property type="protein sequence ID" value="MDT0328130.1"/>
    <property type="molecule type" value="Genomic_DNA"/>
</dbReference>